<organism evidence="16 17">
    <name type="scientific">Cyprinodon variegatus</name>
    <name type="common">Sheepshead minnow</name>
    <dbReference type="NCBI Taxonomy" id="28743"/>
    <lineage>
        <taxon>Eukaryota</taxon>
        <taxon>Metazoa</taxon>
        <taxon>Chordata</taxon>
        <taxon>Craniata</taxon>
        <taxon>Vertebrata</taxon>
        <taxon>Euteleostomi</taxon>
        <taxon>Actinopterygii</taxon>
        <taxon>Neopterygii</taxon>
        <taxon>Teleostei</taxon>
        <taxon>Neoteleostei</taxon>
        <taxon>Acanthomorphata</taxon>
        <taxon>Ovalentaria</taxon>
        <taxon>Atherinomorphae</taxon>
        <taxon>Cyprinodontiformes</taxon>
        <taxon>Cyprinodontidae</taxon>
        <taxon>Cyprinodon</taxon>
    </lineage>
</organism>
<keyword evidence="4 14" id="KW-0813">Transport</keyword>
<evidence type="ECO:0000256" key="10">
    <source>
        <dbReference type="ARBA" id="ARBA00023055"/>
    </source>
</evidence>
<dbReference type="PANTHER" id="PTHR16566">
    <property type="entry name" value="APOLIPOPROTEIN C-II"/>
    <property type="match status" value="1"/>
</dbReference>
<dbReference type="STRING" id="28743.ENSCVAP00000015689"/>
<dbReference type="OrthoDB" id="9881800at2759"/>
<comment type="similarity">
    <text evidence="2 14">Belongs to the apolipoprotein C2 family.</text>
</comment>
<keyword evidence="11 14" id="KW-0443">Lipid metabolism</keyword>
<evidence type="ECO:0000256" key="12">
    <source>
        <dbReference type="ARBA" id="ARBA00023313"/>
    </source>
</evidence>
<keyword evidence="5 14" id="KW-0162">Chylomicron</keyword>
<evidence type="ECO:0000256" key="13">
    <source>
        <dbReference type="ARBA" id="ARBA00031176"/>
    </source>
</evidence>
<evidence type="ECO:0000256" key="14">
    <source>
        <dbReference type="RuleBase" id="RU368054"/>
    </source>
</evidence>
<dbReference type="InterPro" id="IPR023121">
    <property type="entry name" value="ApoC-II_dom_sf"/>
</dbReference>
<reference evidence="16" key="1">
    <citation type="submission" date="2025-05" db="UniProtKB">
        <authorList>
            <consortium name="Ensembl"/>
        </authorList>
    </citation>
    <scope>IDENTIFICATION</scope>
</reference>
<evidence type="ECO:0000256" key="1">
    <source>
        <dbReference type="ARBA" id="ARBA00004613"/>
    </source>
</evidence>
<evidence type="ECO:0000256" key="11">
    <source>
        <dbReference type="ARBA" id="ARBA00023098"/>
    </source>
</evidence>
<dbReference type="GO" id="GO:0042627">
    <property type="term" value="C:chylomicron"/>
    <property type="evidence" value="ECO:0007669"/>
    <property type="project" value="UniProtKB-UniRule"/>
</dbReference>
<dbReference type="Pfam" id="PF05355">
    <property type="entry name" value="Apo-CII"/>
    <property type="match status" value="1"/>
</dbReference>
<dbReference type="CTD" id="344"/>
<evidence type="ECO:0000256" key="2">
    <source>
        <dbReference type="ARBA" id="ARBA00007221"/>
    </source>
</evidence>
<evidence type="ECO:0000256" key="9">
    <source>
        <dbReference type="ARBA" id="ARBA00022963"/>
    </source>
</evidence>
<evidence type="ECO:0000256" key="6">
    <source>
        <dbReference type="ARBA" id="ARBA00022525"/>
    </source>
</evidence>
<comment type="subcellular location">
    <subcellularLocation>
        <location evidence="1 14">Secreted</location>
    </subcellularLocation>
</comment>
<keyword evidence="6 14" id="KW-0964">Secreted</keyword>
<evidence type="ECO:0000313" key="16">
    <source>
        <dbReference type="Ensembl" id="ENSCVAP00000015689.1"/>
    </source>
</evidence>
<evidence type="ECO:0000256" key="5">
    <source>
        <dbReference type="ARBA" id="ARBA00022513"/>
    </source>
</evidence>
<dbReference type="GO" id="GO:0016042">
    <property type="term" value="P:lipid catabolic process"/>
    <property type="evidence" value="ECO:0007669"/>
    <property type="project" value="UniProtKB-UniRule"/>
</dbReference>
<sequence length="96" mass="10720">MNKLLVVSVLIALLALSTEGFRLPRQVDEEEGTLSKISEAIKSYYGSALDTVNGYVDTIKGLKIEEKAKNLYSETSTVVSTYAGIMQDQIYHFFHQ</sequence>
<dbReference type="Gene3D" id="1.10.1440.10">
    <property type="entry name" value="Apolipoprotein C-II"/>
    <property type="match status" value="1"/>
</dbReference>
<evidence type="ECO:0000256" key="4">
    <source>
        <dbReference type="ARBA" id="ARBA00022448"/>
    </source>
</evidence>
<evidence type="ECO:0000313" key="17">
    <source>
        <dbReference type="Proteomes" id="UP000265020"/>
    </source>
</evidence>
<evidence type="ECO:0000256" key="3">
    <source>
        <dbReference type="ARBA" id="ARBA00013947"/>
    </source>
</evidence>
<accession>A0A3Q2DB12</accession>
<dbReference type="GeneTree" id="ENSGT00940000172196"/>
<keyword evidence="17" id="KW-1185">Reference proteome</keyword>
<dbReference type="GO" id="GO:0034362">
    <property type="term" value="C:low-density lipoprotein particle"/>
    <property type="evidence" value="ECO:0007669"/>
    <property type="project" value="UniProtKB-UniRule"/>
</dbReference>
<keyword evidence="14 15" id="KW-0732">Signal</keyword>
<keyword evidence="8 14" id="KW-0345">HDL</keyword>
<evidence type="ECO:0000256" key="7">
    <source>
        <dbReference type="ARBA" id="ARBA00022710"/>
    </source>
</evidence>
<dbReference type="GO" id="GO:0034364">
    <property type="term" value="C:high-density lipoprotein particle"/>
    <property type="evidence" value="ECO:0007669"/>
    <property type="project" value="UniProtKB-KW"/>
</dbReference>
<dbReference type="AlphaFoldDB" id="A0A3Q2DB12"/>
<dbReference type="KEGG" id="cvg:107082974"/>
<feature type="signal peptide" evidence="15">
    <location>
        <begin position="1"/>
        <end position="20"/>
    </location>
</feature>
<dbReference type="GO" id="GO:0006869">
    <property type="term" value="P:lipid transport"/>
    <property type="evidence" value="ECO:0007669"/>
    <property type="project" value="UniProtKB-UniRule"/>
</dbReference>
<dbReference type="Ensembl" id="ENSCVAT00000023850.1">
    <property type="protein sequence ID" value="ENSCVAP00000015689.1"/>
    <property type="gene ID" value="ENSCVAG00000018538.1"/>
</dbReference>
<name>A0A3Q2DB12_CYPVA</name>
<keyword evidence="12 14" id="KW-0850">VLDL</keyword>
<protein>
    <recommendedName>
        <fullName evidence="3 14">Apolipoprotein C-II</fullName>
        <shortName evidence="14">Apo-CII</shortName>
        <shortName evidence="14">ApoC-II</shortName>
    </recommendedName>
    <alternativeName>
        <fullName evidence="13 14">Apolipoprotein C2</fullName>
    </alternativeName>
</protein>
<feature type="chain" id="PRO_5044598116" description="Apolipoprotein C-II" evidence="15">
    <location>
        <begin position="21"/>
        <end position="96"/>
    </location>
</feature>
<dbReference type="Proteomes" id="UP000265020">
    <property type="component" value="Unassembled WGS sequence"/>
</dbReference>
<dbReference type="InterPro" id="IPR008019">
    <property type="entry name" value="Apo-CII"/>
</dbReference>
<dbReference type="GO" id="GO:0034361">
    <property type="term" value="C:very-low-density lipoprotein particle"/>
    <property type="evidence" value="ECO:0007669"/>
    <property type="project" value="UniProtKB-UniRule"/>
</dbReference>
<dbReference type="Ensembl" id="ENSCVAT00000023848.1">
    <property type="protein sequence ID" value="ENSCVAP00000015694.1"/>
    <property type="gene ID" value="ENSCVAG00000018538.1"/>
</dbReference>
<dbReference type="GeneID" id="107082974"/>
<dbReference type="RefSeq" id="XP_015227361.1">
    <property type="nucleotide sequence ID" value="XM_015371875.1"/>
</dbReference>
<dbReference type="OMA" id="DQLYHIF"/>
<keyword evidence="10 14" id="KW-0445">Lipid transport</keyword>
<keyword evidence="7 14" id="KW-0427">LDL</keyword>
<dbReference type="PANTHER" id="PTHR16566:SF0">
    <property type="entry name" value="APOLIPOPROTEIN C-II"/>
    <property type="match status" value="1"/>
</dbReference>
<evidence type="ECO:0000256" key="8">
    <source>
        <dbReference type="ARBA" id="ARBA00022850"/>
    </source>
</evidence>
<comment type="function">
    <text evidence="14">Component of chylomicrons, very low-density lipoproteins (VLDL), low-density lipoproteins (LDL), and high-density lipoproteins (HDL) in plasma. Plays an important role in lipoprotein metabolism as an activator of lipoprotein lipase.</text>
</comment>
<dbReference type="GO" id="GO:0060697">
    <property type="term" value="P:positive regulation of phospholipid catabolic process"/>
    <property type="evidence" value="ECO:0007669"/>
    <property type="project" value="TreeGrafter"/>
</dbReference>
<keyword evidence="9 14" id="KW-0442">Lipid degradation</keyword>
<evidence type="ECO:0000256" key="15">
    <source>
        <dbReference type="SAM" id="SignalP"/>
    </source>
</evidence>
<dbReference type="GO" id="GO:0043274">
    <property type="term" value="F:phospholipase binding"/>
    <property type="evidence" value="ECO:0007669"/>
    <property type="project" value="TreeGrafter"/>
</dbReference>
<proteinExistence type="inferred from homology"/>
<dbReference type="GO" id="GO:0016004">
    <property type="term" value="F:phospholipase activator activity"/>
    <property type="evidence" value="ECO:0007669"/>
    <property type="project" value="TreeGrafter"/>
</dbReference>